<dbReference type="Gene3D" id="2.40.50.140">
    <property type="entry name" value="Nucleic acid-binding proteins"/>
    <property type="match status" value="1"/>
</dbReference>
<sequence length="301" mass="33372">MLTINEIKQIDVEKDDIPATPSVKAVVLSKSQLEKGTGNTKPKFFAVIADETGSISVTIYNDKDYDKFIVGFGVVLINILLKQSYVAVTSRSDVAICKSFAIPDDVTKNAVSLPGQEVPSLKSAMLSPVKTILSVKAKVVKVINHDDTLDDVSSEEEDINGDEPANLELPSGTLVAVFEVDPYLACPRSACNNKKLITVLEKEKYLMQCKNCMSRYRGDNCNLYIRSTMLLKSNPDGETKKVTIFKPNILKMFESRGVSSTITADKNEMFENLLEIIPFDIKYTLINNTIKEMVCKRPMVP</sequence>
<dbReference type="InterPro" id="IPR012340">
    <property type="entry name" value="NA-bd_OB-fold"/>
</dbReference>
<keyword evidence="2" id="KW-1185">Reference proteome</keyword>
<gene>
    <name evidence="1" type="ORF">KUTeg_009325</name>
</gene>
<comment type="caution">
    <text evidence="1">The sequence shown here is derived from an EMBL/GenBank/DDBJ whole genome shotgun (WGS) entry which is preliminary data.</text>
</comment>
<proteinExistence type="predicted"/>
<accession>A0ABQ9F723</accession>
<reference evidence="1 2" key="1">
    <citation type="submission" date="2022-12" db="EMBL/GenBank/DDBJ databases">
        <title>Chromosome-level genome of Tegillarca granosa.</title>
        <authorList>
            <person name="Kim J."/>
        </authorList>
    </citation>
    <scope>NUCLEOTIDE SEQUENCE [LARGE SCALE GENOMIC DNA]</scope>
    <source>
        <strain evidence="1">Teg-2019</strain>
        <tissue evidence="1">Adductor muscle</tissue>
    </source>
</reference>
<evidence type="ECO:0008006" key="3">
    <source>
        <dbReference type="Google" id="ProtNLM"/>
    </source>
</evidence>
<protein>
    <recommendedName>
        <fullName evidence="3">Replication factor A C-terminal domain-containing protein</fullName>
    </recommendedName>
</protein>
<dbReference type="Proteomes" id="UP001217089">
    <property type="component" value="Unassembled WGS sequence"/>
</dbReference>
<name>A0ABQ9F723_TEGGR</name>
<dbReference type="EMBL" id="JARBDR010000439">
    <property type="protein sequence ID" value="KAJ8313124.1"/>
    <property type="molecule type" value="Genomic_DNA"/>
</dbReference>
<organism evidence="1 2">
    <name type="scientific">Tegillarca granosa</name>
    <name type="common">Malaysian cockle</name>
    <name type="synonym">Anadara granosa</name>
    <dbReference type="NCBI Taxonomy" id="220873"/>
    <lineage>
        <taxon>Eukaryota</taxon>
        <taxon>Metazoa</taxon>
        <taxon>Spiralia</taxon>
        <taxon>Lophotrochozoa</taxon>
        <taxon>Mollusca</taxon>
        <taxon>Bivalvia</taxon>
        <taxon>Autobranchia</taxon>
        <taxon>Pteriomorphia</taxon>
        <taxon>Arcoida</taxon>
        <taxon>Arcoidea</taxon>
        <taxon>Arcidae</taxon>
        <taxon>Tegillarca</taxon>
    </lineage>
</organism>
<evidence type="ECO:0000313" key="2">
    <source>
        <dbReference type="Proteomes" id="UP001217089"/>
    </source>
</evidence>
<evidence type="ECO:0000313" key="1">
    <source>
        <dbReference type="EMBL" id="KAJ8313124.1"/>
    </source>
</evidence>